<dbReference type="SUPFAM" id="SSF53474">
    <property type="entry name" value="alpha/beta-Hydrolases"/>
    <property type="match status" value="1"/>
</dbReference>
<name>A0A517MK41_9BACT</name>
<dbReference type="PANTHER" id="PTHR37946:SF1">
    <property type="entry name" value="SLL1969 PROTEIN"/>
    <property type="match status" value="1"/>
</dbReference>
<dbReference type="RefSeq" id="WP_145353210.1">
    <property type="nucleotide sequence ID" value="NZ_CP036262.1"/>
</dbReference>
<dbReference type="Gene3D" id="3.40.50.1820">
    <property type="entry name" value="alpha/beta hydrolase"/>
    <property type="match status" value="1"/>
</dbReference>
<evidence type="ECO:0000313" key="2">
    <source>
        <dbReference type="EMBL" id="QDS95210.1"/>
    </source>
</evidence>
<keyword evidence="3" id="KW-1185">Reference proteome</keyword>
<evidence type="ECO:0000259" key="1">
    <source>
        <dbReference type="Pfam" id="PF12697"/>
    </source>
</evidence>
<dbReference type="Pfam" id="PF12697">
    <property type="entry name" value="Abhydrolase_6"/>
    <property type="match status" value="1"/>
</dbReference>
<dbReference type="AlphaFoldDB" id="A0A517MK41"/>
<dbReference type="GO" id="GO:0016787">
    <property type="term" value="F:hydrolase activity"/>
    <property type="evidence" value="ECO:0007669"/>
    <property type="project" value="UniProtKB-KW"/>
</dbReference>
<protein>
    <submittedName>
        <fullName evidence="2">Alpha/beta hydrolase family protein</fullName>
    </submittedName>
</protein>
<dbReference type="KEGG" id="rml:FF011L_40030"/>
<dbReference type="Proteomes" id="UP000320672">
    <property type="component" value="Chromosome"/>
</dbReference>
<feature type="domain" description="AB hydrolase-1" evidence="1">
    <location>
        <begin position="356"/>
        <end position="617"/>
    </location>
</feature>
<organism evidence="2 3">
    <name type="scientific">Roseimaritima multifibrata</name>
    <dbReference type="NCBI Taxonomy" id="1930274"/>
    <lineage>
        <taxon>Bacteria</taxon>
        <taxon>Pseudomonadati</taxon>
        <taxon>Planctomycetota</taxon>
        <taxon>Planctomycetia</taxon>
        <taxon>Pirellulales</taxon>
        <taxon>Pirellulaceae</taxon>
        <taxon>Roseimaritima</taxon>
    </lineage>
</organism>
<reference evidence="2 3" key="1">
    <citation type="submission" date="2019-02" db="EMBL/GenBank/DDBJ databases">
        <title>Deep-cultivation of Planctomycetes and their phenomic and genomic characterization uncovers novel biology.</title>
        <authorList>
            <person name="Wiegand S."/>
            <person name="Jogler M."/>
            <person name="Boedeker C."/>
            <person name="Pinto D."/>
            <person name="Vollmers J."/>
            <person name="Rivas-Marin E."/>
            <person name="Kohn T."/>
            <person name="Peeters S.H."/>
            <person name="Heuer A."/>
            <person name="Rast P."/>
            <person name="Oberbeckmann S."/>
            <person name="Bunk B."/>
            <person name="Jeske O."/>
            <person name="Meyerdierks A."/>
            <person name="Storesund J.E."/>
            <person name="Kallscheuer N."/>
            <person name="Luecker S."/>
            <person name="Lage O.M."/>
            <person name="Pohl T."/>
            <person name="Merkel B.J."/>
            <person name="Hornburger P."/>
            <person name="Mueller R.-W."/>
            <person name="Bruemmer F."/>
            <person name="Labrenz M."/>
            <person name="Spormann A.M."/>
            <person name="Op den Camp H."/>
            <person name="Overmann J."/>
            <person name="Amann R."/>
            <person name="Jetten M.S.M."/>
            <person name="Mascher T."/>
            <person name="Medema M.H."/>
            <person name="Devos D.P."/>
            <person name="Kaster A.-K."/>
            <person name="Ovreas L."/>
            <person name="Rohde M."/>
            <person name="Galperin M.Y."/>
            <person name="Jogler C."/>
        </authorList>
    </citation>
    <scope>NUCLEOTIDE SEQUENCE [LARGE SCALE GENOMIC DNA]</scope>
    <source>
        <strain evidence="2 3">FF011L</strain>
    </source>
</reference>
<gene>
    <name evidence="2" type="ORF">FF011L_40030</name>
</gene>
<dbReference type="InterPro" id="IPR029058">
    <property type="entry name" value="AB_hydrolase_fold"/>
</dbReference>
<keyword evidence="2" id="KW-0378">Hydrolase</keyword>
<evidence type="ECO:0000313" key="3">
    <source>
        <dbReference type="Proteomes" id="UP000320672"/>
    </source>
</evidence>
<dbReference type="PANTHER" id="PTHR37946">
    <property type="entry name" value="SLL1969 PROTEIN"/>
    <property type="match status" value="1"/>
</dbReference>
<accession>A0A517MK41</accession>
<dbReference type="EMBL" id="CP036262">
    <property type="protein sequence ID" value="QDS95210.1"/>
    <property type="molecule type" value="Genomic_DNA"/>
</dbReference>
<dbReference type="OrthoDB" id="869379at2"/>
<dbReference type="InterPro" id="IPR000073">
    <property type="entry name" value="AB_hydrolase_1"/>
</dbReference>
<sequence length="705" mass="79298">MLPAQSPSRSSWQIAVATGLLWACVIGLTSGCTTTRYISKRHVRENALNTSLNLMRWKGPSLSERTSLQLTRFGLLDQYEKDPKATLEKLQQMAMSQDQELTFAVGELSYVEGVKAERAGIESTALHHYGMAMSNSYQYLFAADLDATRNPYDPQFREACELYNESLEDMLRLLCAENKLRPGQNYTIETPERTFTIDTVARGKWPAAEFERYEFVSDYKVETLHNRHVTYGLGVPLLAVRRPKDGDPHREKYYPDGLSYAVTALLRCTDIDRKPGEPPKHCVLEFFDPLSHNHVELANRWVPLETDLTTPLAYYLDSPQFRERDNATQGLLNPAKSQETRGLYMLEPYDPKRIPVVMVHGLWSSPLTWMDMFNDLRSFPAIRERYQFWFYMYPSGQPFWNSATEMRADLANVRDAFDPMHHDRTMDQMVLVGHSMGGLVSRMQTIDSHQDFWNIVSNQPVQELQGPSETKAKLASALFFKPNQSVQRVVTIATPHRGSDFANDYTRWLARKFIRLPRMAVNTGTLLAARNPGFFKDTKMLTTSNAIDSLAPESPIFPVMMRAQESSEVKLHNIVGLVEKHGLFGRIIEGSDGIVEFDSAHLENADSEIVVNSDHTSVHTKSQTILEVRRILLEHMAELDATDRVADAAGNELAAGGAASYPAAGPIAQLHSPQVADSPNANLPPLLLRHPSIGSTVAQPVVTSP</sequence>
<proteinExistence type="predicted"/>